<evidence type="ECO:0000256" key="2">
    <source>
        <dbReference type="ARBA" id="ARBA00022679"/>
    </source>
</evidence>
<dbReference type="InterPro" id="IPR002893">
    <property type="entry name" value="Znf_MYND"/>
</dbReference>
<comment type="function">
    <text evidence="7">Protein-lysine N-methyltransferase. Monomethylates PRMT5, modulating its transcriptional activity. May also act as a histone methyltransferase. Plays a critical role in cardiac development. Acts as a key epigenetic regulator of gene expression during cardiac development via its dual activities as a methyltransferase and negative regulator of HDAC1.</text>
</comment>
<evidence type="ECO:0000256" key="9">
    <source>
        <dbReference type="ARBA" id="ARBA00093680"/>
    </source>
</evidence>
<dbReference type="SUPFAM" id="SSF82199">
    <property type="entry name" value="SET domain"/>
    <property type="match status" value="1"/>
</dbReference>
<dbReference type="GO" id="GO:0008757">
    <property type="term" value="F:S-adenosylmethionine-dependent methyltransferase activity"/>
    <property type="evidence" value="ECO:0007669"/>
    <property type="project" value="UniProtKB-ARBA"/>
</dbReference>
<proteinExistence type="predicted"/>
<evidence type="ECO:0000259" key="11">
    <source>
        <dbReference type="PROSITE" id="PS50280"/>
    </source>
</evidence>
<dbReference type="Pfam" id="PF01753">
    <property type="entry name" value="zf-MYND"/>
    <property type="match status" value="1"/>
</dbReference>
<evidence type="ECO:0000256" key="4">
    <source>
        <dbReference type="ARBA" id="ARBA00022723"/>
    </source>
</evidence>
<dbReference type="PROSITE" id="PS50865">
    <property type="entry name" value="ZF_MYND_2"/>
    <property type="match status" value="1"/>
</dbReference>
<keyword evidence="3" id="KW-0949">S-adenosyl-L-methionine</keyword>
<dbReference type="PROSITE" id="PS50280">
    <property type="entry name" value="SET"/>
    <property type="match status" value="1"/>
</dbReference>
<dbReference type="InterPro" id="IPR046341">
    <property type="entry name" value="SET_dom_sf"/>
</dbReference>
<dbReference type="EMBL" id="OU900106">
    <property type="protein sequence ID" value="CAG9857062.1"/>
    <property type="molecule type" value="Genomic_DNA"/>
</dbReference>
<dbReference type="InterPro" id="IPR001214">
    <property type="entry name" value="SET_dom"/>
</dbReference>
<evidence type="ECO:0000256" key="5">
    <source>
        <dbReference type="ARBA" id="ARBA00022771"/>
    </source>
</evidence>
<accession>A0A9N9TK92</accession>
<dbReference type="CDD" id="cd10536">
    <property type="entry name" value="SET_SMYD4"/>
    <property type="match status" value="1"/>
</dbReference>
<feature type="domain" description="SET" evidence="11">
    <location>
        <begin position="179"/>
        <end position="434"/>
    </location>
</feature>
<keyword evidence="5 10" id="KW-0863">Zinc-finger</keyword>
<dbReference type="InterPro" id="IPR052097">
    <property type="entry name" value="SET-MYND_domain_protein"/>
</dbReference>
<evidence type="ECO:0000256" key="3">
    <source>
        <dbReference type="ARBA" id="ARBA00022691"/>
    </source>
</evidence>
<dbReference type="GO" id="GO:0008270">
    <property type="term" value="F:zinc ion binding"/>
    <property type="evidence" value="ECO:0007669"/>
    <property type="project" value="UniProtKB-KW"/>
</dbReference>
<reference evidence="13" key="1">
    <citation type="submission" date="2022-01" db="EMBL/GenBank/DDBJ databases">
        <authorList>
            <person name="King R."/>
        </authorList>
    </citation>
    <scope>NUCLEOTIDE SEQUENCE</scope>
</reference>
<evidence type="ECO:0000259" key="12">
    <source>
        <dbReference type="PROSITE" id="PS50865"/>
    </source>
</evidence>
<protein>
    <recommendedName>
        <fullName evidence="8">Protein-lysine N-methyltransferase SMYD4</fullName>
    </recommendedName>
    <alternativeName>
        <fullName evidence="9">SET and MYND domain-containing protein 4</fullName>
    </alternativeName>
</protein>
<dbReference type="SUPFAM" id="SSF144232">
    <property type="entry name" value="HIT/MYND zinc finger-like"/>
    <property type="match status" value="1"/>
</dbReference>
<evidence type="ECO:0000313" key="14">
    <source>
        <dbReference type="Proteomes" id="UP001153712"/>
    </source>
</evidence>
<dbReference type="GO" id="GO:0005737">
    <property type="term" value="C:cytoplasm"/>
    <property type="evidence" value="ECO:0007669"/>
    <property type="project" value="TreeGrafter"/>
</dbReference>
<keyword evidence="2" id="KW-0808">Transferase</keyword>
<name>A0A9N9TK92_PHYSR</name>
<keyword evidence="4" id="KW-0479">Metal-binding</keyword>
<dbReference type="AlphaFoldDB" id="A0A9N9TK92"/>
<dbReference type="GO" id="GO:0008276">
    <property type="term" value="F:protein methyltransferase activity"/>
    <property type="evidence" value="ECO:0007669"/>
    <property type="project" value="UniProtKB-ARBA"/>
</dbReference>
<evidence type="ECO:0000256" key="1">
    <source>
        <dbReference type="ARBA" id="ARBA00022603"/>
    </source>
</evidence>
<dbReference type="Proteomes" id="UP001153712">
    <property type="component" value="Chromosome 13"/>
</dbReference>
<dbReference type="GO" id="GO:0008170">
    <property type="term" value="F:N-methyltransferase activity"/>
    <property type="evidence" value="ECO:0007669"/>
    <property type="project" value="UniProtKB-ARBA"/>
</dbReference>
<evidence type="ECO:0000256" key="10">
    <source>
        <dbReference type="PROSITE-ProRule" id="PRU00134"/>
    </source>
</evidence>
<gene>
    <name evidence="13" type="ORF">PHYEVI_LOCUS3473</name>
</gene>
<dbReference type="Gene3D" id="1.25.40.10">
    <property type="entry name" value="Tetratricopeptide repeat domain"/>
    <property type="match status" value="1"/>
</dbReference>
<dbReference type="OrthoDB" id="5945798at2759"/>
<dbReference type="Gene3D" id="6.10.140.2220">
    <property type="match status" value="1"/>
</dbReference>
<evidence type="ECO:0000313" key="13">
    <source>
        <dbReference type="EMBL" id="CAG9857062.1"/>
    </source>
</evidence>
<dbReference type="InterPro" id="IPR044421">
    <property type="entry name" value="SMYD4_SET"/>
</dbReference>
<dbReference type="PANTHER" id="PTHR46165">
    <property type="entry name" value="SET AND MYND DOMAIN-CONTAINING PROTEIN 4"/>
    <property type="match status" value="1"/>
</dbReference>
<feature type="domain" description="MYND-type" evidence="12">
    <location>
        <begin position="223"/>
        <end position="261"/>
    </location>
</feature>
<evidence type="ECO:0000256" key="7">
    <source>
        <dbReference type="ARBA" id="ARBA00093423"/>
    </source>
</evidence>
<dbReference type="SUPFAM" id="SSF48452">
    <property type="entry name" value="TPR-like"/>
    <property type="match status" value="1"/>
</dbReference>
<evidence type="ECO:0000256" key="6">
    <source>
        <dbReference type="ARBA" id="ARBA00022833"/>
    </source>
</evidence>
<keyword evidence="14" id="KW-1185">Reference proteome</keyword>
<keyword evidence="6" id="KW-0862">Zinc</keyword>
<dbReference type="Gene3D" id="1.10.220.160">
    <property type="match status" value="1"/>
</dbReference>
<keyword evidence="1" id="KW-0489">Methyltransferase</keyword>
<dbReference type="GO" id="GO:0042826">
    <property type="term" value="F:histone deacetylase binding"/>
    <property type="evidence" value="ECO:0007669"/>
    <property type="project" value="TreeGrafter"/>
</dbReference>
<sequence>MNINSIIKNLQQNLAENDRIKTVSKHFAGLHSNGDRVAFVRGLLEETAVLPRLVSDAKNDRTSATTRERGNEHFKRRRLKDAIDSYTQSLAHAETPQNYSKALANRSAALFELQLYPECLTDIDRALENGYPDDLKPKLLRRKDNALKLLESKTYPPYYLPVPVIPEPFKSKSIECASDSIEIATSPSQGRHIIATRDIQIGEVLAVEEPYSSLLSSEYYIHCHECLKLCYNLLPCSKCTEVFYCDDACRTEALEYHQYECSILKTLRSLGLTKMQLLPFKIALGVKEIPSARRTGLYKSDRYAEIHDLVANTERRTVADLFERAATAAAIHHLLHKHTSFFEASGLEDLFDEVLMLHLQTAPCNFHEISESAPSDGGDGVHRTAEIGAGAYAFLSLFNHGCDPNVARHCHGRAIVVRAIRRIAEGEECRDNYGYHFAITSKPERLESLKKQYFFDCSCSACSDDWPLFEALPRDGAASGLADEDLAKLSAGARRSAAALASKLPPLMGGVEAEAAPGRAFAEMQEALKQCYALLGNRRLK</sequence>
<dbReference type="GO" id="GO:0005634">
    <property type="term" value="C:nucleus"/>
    <property type="evidence" value="ECO:0007669"/>
    <property type="project" value="TreeGrafter"/>
</dbReference>
<dbReference type="PANTHER" id="PTHR46165:SF6">
    <property type="entry name" value="SET AND MYND DOMAIN-CONTAINING PROTEIN 4-LIKE PROTEIN"/>
    <property type="match status" value="1"/>
</dbReference>
<evidence type="ECO:0000256" key="8">
    <source>
        <dbReference type="ARBA" id="ARBA00093635"/>
    </source>
</evidence>
<dbReference type="InterPro" id="IPR011990">
    <property type="entry name" value="TPR-like_helical_dom_sf"/>
</dbReference>
<dbReference type="Gene3D" id="2.170.270.10">
    <property type="entry name" value="SET domain"/>
    <property type="match status" value="1"/>
</dbReference>
<dbReference type="Pfam" id="PF00856">
    <property type="entry name" value="SET"/>
    <property type="match status" value="1"/>
</dbReference>
<dbReference type="GO" id="GO:0032259">
    <property type="term" value="P:methylation"/>
    <property type="evidence" value="ECO:0007669"/>
    <property type="project" value="UniProtKB-KW"/>
</dbReference>
<organism evidence="13 14">
    <name type="scientific">Phyllotreta striolata</name>
    <name type="common">Striped flea beetle</name>
    <name type="synonym">Crioceris striolata</name>
    <dbReference type="NCBI Taxonomy" id="444603"/>
    <lineage>
        <taxon>Eukaryota</taxon>
        <taxon>Metazoa</taxon>
        <taxon>Ecdysozoa</taxon>
        <taxon>Arthropoda</taxon>
        <taxon>Hexapoda</taxon>
        <taxon>Insecta</taxon>
        <taxon>Pterygota</taxon>
        <taxon>Neoptera</taxon>
        <taxon>Endopterygota</taxon>
        <taxon>Coleoptera</taxon>
        <taxon>Polyphaga</taxon>
        <taxon>Cucujiformia</taxon>
        <taxon>Chrysomeloidea</taxon>
        <taxon>Chrysomelidae</taxon>
        <taxon>Galerucinae</taxon>
        <taxon>Alticini</taxon>
        <taxon>Phyllotreta</taxon>
    </lineage>
</organism>